<protein>
    <submittedName>
        <fullName evidence="1">Uncharacterized protein</fullName>
    </submittedName>
</protein>
<reference evidence="1" key="1">
    <citation type="journal article" date="2019" name="Sci. Rep.">
        <title>Draft genome of Tanacetum cinerariifolium, the natural source of mosquito coil.</title>
        <authorList>
            <person name="Yamashiro T."/>
            <person name="Shiraishi A."/>
            <person name="Satake H."/>
            <person name="Nakayama K."/>
        </authorList>
    </citation>
    <scope>NUCLEOTIDE SEQUENCE</scope>
</reference>
<dbReference type="AlphaFoldDB" id="A0A699X059"/>
<evidence type="ECO:0000313" key="1">
    <source>
        <dbReference type="EMBL" id="GFD52839.1"/>
    </source>
</evidence>
<proteinExistence type="predicted"/>
<organism evidence="1">
    <name type="scientific">Tanacetum cinerariifolium</name>
    <name type="common">Dalmatian daisy</name>
    <name type="synonym">Chrysanthemum cinerariifolium</name>
    <dbReference type="NCBI Taxonomy" id="118510"/>
    <lineage>
        <taxon>Eukaryota</taxon>
        <taxon>Viridiplantae</taxon>
        <taxon>Streptophyta</taxon>
        <taxon>Embryophyta</taxon>
        <taxon>Tracheophyta</taxon>
        <taxon>Spermatophyta</taxon>
        <taxon>Magnoliopsida</taxon>
        <taxon>eudicotyledons</taxon>
        <taxon>Gunneridae</taxon>
        <taxon>Pentapetalae</taxon>
        <taxon>asterids</taxon>
        <taxon>campanulids</taxon>
        <taxon>Asterales</taxon>
        <taxon>Asteraceae</taxon>
        <taxon>Asteroideae</taxon>
        <taxon>Anthemideae</taxon>
        <taxon>Anthemidinae</taxon>
        <taxon>Tanacetum</taxon>
    </lineage>
</organism>
<feature type="non-terminal residue" evidence="1">
    <location>
        <position position="50"/>
    </location>
</feature>
<sequence length="50" mass="5677">MNGPVFRSGWLPLAYYDARALDFLHEGIPVGELFGREGTEQHHFPQGHLL</sequence>
<dbReference type="EMBL" id="BKCJ011787090">
    <property type="protein sequence ID" value="GFD52839.1"/>
    <property type="molecule type" value="Genomic_DNA"/>
</dbReference>
<gene>
    <name evidence="1" type="ORF">Tci_924808</name>
</gene>
<name>A0A699X059_TANCI</name>
<accession>A0A699X059</accession>
<comment type="caution">
    <text evidence="1">The sequence shown here is derived from an EMBL/GenBank/DDBJ whole genome shotgun (WGS) entry which is preliminary data.</text>
</comment>